<dbReference type="InterPro" id="IPR042054">
    <property type="entry name" value="YegD-like"/>
</dbReference>
<keyword evidence="2" id="KW-0067">ATP-binding</keyword>
<reference evidence="3 4" key="1">
    <citation type="submission" date="2017-05" db="EMBL/GenBank/DDBJ databases">
        <title>Complete and WGS of Bordetella genogroups.</title>
        <authorList>
            <person name="Spilker T."/>
            <person name="LiPuma J."/>
        </authorList>
    </citation>
    <scope>NUCLEOTIDE SEQUENCE [LARGE SCALE GENOMIC DNA]</scope>
    <source>
        <strain evidence="3 4">AU7206</strain>
    </source>
</reference>
<dbReference type="Proteomes" id="UP000194161">
    <property type="component" value="Chromosome"/>
</dbReference>
<dbReference type="GO" id="GO:0005524">
    <property type="term" value="F:ATP binding"/>
    <property type="evidence" value="ECO:0007669"/>
    <property type="project" value="UniProtKB-KW"/>
</dbReference>
<dbReference type="RefSeq" id="WP_086077209.1">
    <property type="nucleotide sequence ID" value="NZ_CP021111.1"/>
</dbReference>
<accession>A0A1W6Z8C0</accession>
<dbReference type="PRINTS" id="PR00301">
    <property type="entry name" value="HEATSHOCK70"/>
</dbReference>
<organism evidence="3 4">
    <name type="scientific">Bordetella genomosp. 13</name>
    <dbReference type="NCBI Taxonomy" id="463040"/>
    <lineage>
        <taxon>Bacteria</taxon>
        <taxon>Pseudomonadati</taxon>
        <taxon>Pseudomonadota</taxon>
        <taxon>Betaproteobacteria</taxon>
        <taxon>Burkholderiales</taxon>
        <taxon>Alcaligenaceae</taxon>
        <taxon>Bordetella</taxon>
    </lineage>
</organism>
<evidence type="ECO:0000256" key="2">
    <source>
        <dbReference type="ARBA" id="ARBA00022840"/>
    </source>
</evidence>
<proteinExistence type="predicted"/>
<dbReference type="AlphaFoldDB" id="A0A1W6Z8C0"/>
<dbReference type="KEGG" id="bgm:CAL15_02605"/>
<dbReference type="CDD" id="cd10231">
    <property type="entry name" value="ASKHA_NBD_HSP70_YegD-like"/>
    <property type="match status" value="1"/>
</dbReference>
<dbReference type="InterPro" id="IPR043129">
    <property type="entry name" value="ATPase_NBD"/>
</dbReference>
<dbReference type="Gene3D" id="3.90.640.10">
    <property type="entry name" value="Actin, Chain A, domain 4"/>
    <property type="match status" value="2"/>
</dbReference>
<dbReference type="GO" id="GO:0140662">
    <property type="term" value="F:ATP-dependent protein folding chaperone"/>
    <property type="evidence" value="ECO:0007669"/>
    <property type="project" value="InterPro"/>
</dbReference>
<evidence type="ECO:0000313" key="3">
    <source>
        <dbReference type="EMBL" id="ARP93370.1"/>
    </source>
</evidence>
<dbReference type="SUPFAM" id="SSF53067">
    <property type="entry name" value="Actin-like ATPase domain"/>
    <property type="match status" value="2"/>
</dbReference>
<dbReference type="Pfam" id="PF00012">
    <property type="entry name" value="HSP70"/>
    <property type="match status" value="2"/>
</dbReference>
<evidence type="ECO:0000313" key="4">
    <source>
        <dbReference type="Proteomes" id="UP000194161"/>
    </source>
</evidence>
<name>A0A1W6Z8C0_9BORD</name>
<keyword evidence="1" id="KW-0547">Nucleotide-binding</keyword>
<dbReference type="InterPro" id="IPR013126">
    <property type="entry name" value="Hsp_70_fam"/>
</dbReference>
<evidence type="ECO:0000256" key="1">
    <source>
        <dbReference type="ARBA" id="ARBA00022741"/>
    </source>
</evidence>
<dbReference type="EMBL" id="CP021111">
    <property type="protein sequence ID" value="ARP93370.1"/>
    <property type="molecule type" value="Genomic_DNA"/>
</dbReference>
<dbReference type="OrthoDB" id="9807934at2"/>
<keyword evidence="4" id="KW-1185">Reference proteome</keyword>
<sequence length="417" mass="45067">MSSTACGVDFGTSNSTVGWHSAGRPALLPLEDGKPTLPSAVFFHTEEMRTSYGRAAMADYLDGYEGRLLRALKSVLGTSLMDGHTELMGGATPFRALLARFILELKRRAEASAGREFSQAVLGRPVYFVDDDAKADRKAQDTLAEVAREAGFAEIAFQYEPLAAAFELESRIAREALVLVADIGGGTSDFTLIRLGPQRAGQADRRDDILAHGGVHIGGTDFDRHLSLARVMPELGLGTQLNSGKDMPSTQYGNLASWHTIPLAYSRKVWAQLTELYGMAADKEKVGRLLALVRQQAGHWLALQVEEAKITLSEAQQARISLERVTAGLQVDVARPEFERAVDGLVARIEDTVQALLRSAGTSADAVDALFFTGGSSSIPVLRRRLAAHFPQARQLEGDRFGAIGIGLALDASRRYA</sequence>
<dbReference type="PANTHER" id="PTHR19375">
    <property type="entry name" value="HEAT SHOCK PROTEIN 70KDA"/>
    <property type="match status" value="1"/>
</dbReference>
<protein>
    <submittedName>
        <fullName evidence="3">Heat-shock protein</fullName>
    </submittedName>
</protein>
<dbReference type="STRING" id="463040.CAL15_02605"/>
<dbReference type="Gene3D" id="3.30.420.40">
    <property type="match status" value="3"/>
</dbReference>
<gene>
    <name evidence="3" type="ORF">CAL15_02605</name>
</gene>